<dbReference type="NCBIfam" id="TIGR00229">
    <property type="entry name" value="sensory_box"/>
    <property type="match status" value="1"/>
</dbReference>
<dbReference type="Pfam" id="PF02954">
    <property type="entry name" value="HTH_8"/>
    <property type="match status" value="1"/>
</dbReference>
<dbReference type="GO" id="GO:0043565">
    <property type="term" value="F:sequence-specific DNA binding"/>
    <property type="evidence" value="ECO:0007669"/>
    <property type="project" value="InterPro"/>
</dbReference>
<dbReference type="PANTHER" id="PTHR32071">
    <property type="entry name" value="TRANSCRIPTIONAL REGULATORY PROTEIN"/>
    <property type="match status" value="1"/>
</dbReference>
<dbReference type="Pfam" id="PF00158">
    <property type="entry name" value="Sigma54_activat"/>
    <property type="match status" value="1"/>
</dbReference>
<evidence type="ECO:0008006" key="10">
    <source>
        <dbReference type="Google" id="ProtNLM"/>
    </source>
</evidence>
<dbReference type="InterPro" id="IPR027417">
    <property type="entry name" value="P-loop_NTPase"/>
</dbReference>
<dbReference type="PROSITE" id="PS00688">
    <property type="entry name" value="SIGMA54_INTERACT_3"/>
    <property type="match status" value="1"/>
</dbReference>
<feature type="domain" description="PAS" evidence="7">
    <location>
        <begin position="206"/>
        <end position="257"/>
    </location>
</feature>
<dbReference type="SMART" id="SM00382">
    <property type="entry name" value="AAA"/>
    <property type="match status" value="1"/>
</dbReference>
<dbReference type="PANTHER" id="PTHR32071:SF81">
    <property type="entry name" value="PROPIONATE CATABOLISM OPERON REGULATORY PROTEIN"/>
    <property type="match status" value="1"/>
</dbReference>
<dbReference type="InterPro" id="IPR000014">
    <property type="entry name" value="PAS"/>
</dbReference>
<dbReference type="AlphaFoldDB" id="A0AAD1BZA9"/>
<dbReference type="SUPFAM" id="SSF55785">
    <property type="entry name" value="PYP-like sensor domain (PAS domain)"/>
    <property type="match status" value="1"/>
</dbReference>
<dbReference type="GO" id="GO:0006355">
    <property type="term" value="P:regulation of DNA-templated transcription"/>
    <property type="evidence" value="ECO:0007669"/>
    <property type="project" value="InterPro"/>
</dbReference>
<name>A0AAD1BZA9_METFU</name>
<dbReference type="PROSITE" id="PS50045">
    <property type="entry name" value="SIGMA54_INTERACT_4"/>
    <property type="match status" value="1"/>
</dbReference>
<dbReference type="InterPro" id="IPR012704">
    <property type="entry name" value="Sig_transdc_resp-reg_PrpR"/>
</dbReference>
<dbReference type="InterPro" id="IPR009057">
    <property type="entry name" value="Homeodomain-like_sf"/>
</dbReference>
<dbReference type="InterPro" id="IPR025662">
    <property type="entry name" value="Sigma_54_int_dom_ATP-bd_1"/>
</dbReference>
<keyword evidence="2" id="KW-0067">ATP-binding</keyword>
<dbReference type="InterPro" id="IPR003593">
    <property type="entry name" value="AAA+_ATPase"/>
</dbReference>
<dbReference type="Gene3D" id="3.40.50.300">
    <property type="entry name" value="P-loop containing nucleotide triphosphate hydrolases"/>
    <property type="match status" value="1"/>
</dbReference>
<dbReference type="InterPro" id="IPR025944">
    <property type="entry name" value="Sigma_54_int_dom_CS"/>
</dbReference>
<dbReference type="CDD" id="cd00130">
    <property type="entry name" value="PAS"/>
    <property type="match status" value="1"/>
</dbReference>
<dbReference type="GO" id="GO:0005524">
    <property type="term" value="F:ATP binding"/>
    <property type="evidence" value="ECO:0007669"/>
    <property type="project" value="UniProtKB-KW"/>
</dbReference>
<dbReference type="Pfam" id="PF00989">
    <property type="entry name" value="PAS"/>
    <property type="match status" value="1"/>
</dbReference>
<dbReference type="Gene3D" id="3.40.50.10660">
    <property type="entry name" value="PrpR receptor domain-like"/>
    <property type="match status" value="1"/>
</dbReference>
<evidence type="ECO:0000256" key="2">
    <source>
        <dbReference type="ARBA" id="ARBA00022840"/>
    </source>
</evidence>
<organism evidence="8 9">
    <name type="scientific">Metapseudomonas furukawaii</name>
    <name type="common">Pseudomonas furukawaii</name>
    <dbReference type="NCBI Taxonomy" id="1149133"/>
    <lineage>
        <taxon>Bacteria</taxon>
        <taxon>Pseudomonadati</taxon>
        <taxon>Pseudomonadota</taxon>
        <taxon>Gammaproteobacteria</taxon>
        <taxon>Pseudomonadales</taxon>
        <taxon>Pseudomonadaceae</taxon>
        <taxon>Metapseudomonas</taxon>
    </lineage>
</organism>
<dbReference type="Gene3D" id="3.30.450.20">
    <property type="entry name" value="PAS domain"/>
    <property type="match status" value="1"/>
</dbReference>
<evidence type="ECO:0000313" key="8">
    <source>
        <dbReference type="EMBL" id="BAU74659.1"/>
    </source>
</evidence>
<dbReference type="Pfam" id="PF25601">
    <property type="entry name" value="AAA_lid_14"/>
    <property type="match status" value="1"/>
</dbReference>
<keyword evidence="9" id="KW-1185">Reference proteome</keyword>
<protein>
    <recommendedName>
        <fullName evidence="10">Propionate catabolism operon regulatory protein PrpR</fullName>
    </recommendedName>
</protein>
<dbReference type="SUPFAM" id="SSF52540">
    <property type="entry name" value="P-loop containing nucleoside triphosphate hydrolases"/>
    <property type="match status" value="1"/>
</dbReference>
<keyword evidence="3" id="KW-0805">Transcription regulation</keyword>
<accession>A0AAD1BZA9</accession>
<dbReference type="KEGG" id="pfuw:KF707C_29710"/>
<evidence type="ECO:0000256" key="5">
    <source>
        <dbReference type="ARBA" id="ARBA00023163"/>
    </source>
</evidence>
<dbReference type="EMBL" id="AP014862">
    <property type="protein sequence ID" value="BAU74659.1"/>
    <property type="molecule type" value="Genomic_DNA"/>
</dbReference>
<dbReference type="Gene3D" id="3.40.50.2300">
    <property type="match status" value="1"/>
</dbReference>
<evidence type="ECO:0000313" key="9">
    <source>
        <dbReference type="Proteomes" id="UP000218554"/>
    </source>
</evidence>
<dbReference type="InterPro" id="IPR002078">
    <property type="entry name" value="Sigma_54_int"/>
</dbReference>
<dbReference type="GO" id="GO:0019629">
    <property type="term" value="P:propionate catabolic process, 2-methylcitrate cycle"/>
    <property type="evidence" value="ECO:0007669"/>
    <property type="project" value="InterPro"/>
</dbReference>
<dbReference type="GO" id="GO:0005737">
    <property type="term" value="C:cytoplasm"/>
    <property type="evidence" value="ECO:0007669"/>
    <property type="project" value="InterPro"/>
</dbReference>
<reference evidence="9" key="1">
    <citation type="submission" date="2015-05" db="EMBL/GenBank/DDBJ databases">
        <title>Draft genome sequencing of a biphenyl-degrading bacterium, Pseudomonas balearica KF707 (=NBRC110670).</title>
        <authorList>
            <person name="Kimura N."/>
            <person name="Hirose J."/>
            <person name="Watanabe T."/>
            <person name="Suenaga H."/>
            <person name="Fujihara H."/>
            <person name="Noguchi M."/>
            <person name="Hashimoto M."/>
            <person name="Shimodaira J."/>
            <person name="Tsuchikane K."/>
            <person name="Hosoyama A."/>
            <person name="Yamazoe A."/>
            <person name="Fujita N."/>
            <person name="Furukawa K."/>
        </authorList>
    </citation>
    <scope>NUCLEOTIDE SEQUENCE [LARGE SCALE GENOMIC DNA]</scope>
    <source>
        <strain evidence="9">DSM 10086 / NBRC 110670 / KF707</strain>
    </source>
</reference>
<dbReference type="InterPro" id="IPR013767">
    <property type="entry name" value="PAS_fold"/>
</dbReference>
<dbReference type="RefSeq" id="WP_003450523.1">
    <property type="nucleotide sequence ID" value="NZ_AJMR01000113.1"/>
</dbReference>
<dbReference type="NCBIfam" id="TIGR02329">
    <property type="entry name" value="propionate_PrpR"/>
    <property type="match status" value="1"/>
</dbReference>
<dbReference type="InterPro" id="IPR025943">
    <property type="entry name" value="Sigma_54_int_dom_ATP-bd_2"/>
</dbReference>
<dbReference type="InterPro" id="IPR002197">
    <property type="entry name" value="HTH_Fis"/>
</dbReference>
<reference evidence="8 9" key="2">
    <citation type="journal article" date="2017" name="Int. J. Syst. Evol. Microbiol.">
        <title>Pseudomonas furukawaii sp. nov., a polychlorinated biphenyl-degrading bacterium isolated from biphenyl-contaminated soil in Japan.</title>
        <authorList>
            <person name="Kimura N."/>
            <person name="Watanabe T."/>
            <person name="Suenaga H."/>
            <person name="Fujihara H."/>
            <person name="Futagami T."/>
            <person name="Goto M."/>
            <person name="Hanada S."/>
            <person name="Hirose J."/>
        </authorList>
    </citation>
    <scope>NUCLEOTIDE SEQUENCE [LARGE SCALE GENOMIC DNA]</scope>
    <source>
        <strain evidence="9">DSM 10086 / NBRC 110670 / KF707</strain>
    </source>
</reference>
<gene>
    <name evidence="8" type="ORF">KF707C_29710</name>
</gene>
<dbReference type="PROSITE" id="PS00675">
    <property type="entry name" value="SIGMA54_INTERACT_1"/>
    <property type="match status" value="1"/>
</dbReference>
<proteinExistence type="predicted"/>
<evidence type="ECO:0000256" key="1">
    <source>
        <dbReference type="ARBA" id="ARBA00022741"/>
    </source>
</evidence>
<dbReference type="Proteomes" id="UP000218554">
    <property type="component" value="Chromosome"/>
</dbReference>
<dbReference type="PROSITE" id="PS50112">
    <property type="entry name" value="PAS"/>
    <property type="match status" value="1"/>
</dbReference>
<evidence type="ECO:0000259" key="6">
    <source>
        <dbReference type="PROSITE" id="PS50045"/>
    </source>
</evidence>
<dbReference type="SUPFAM" id="SSF46689">
    <property type="entry name" value="Homeodomain-like"/>
    <property type="match status" value="1"/>
</dbReference>
<dbReference type="Gene3D" id="1.10.8.60">
    <property type="match status" value="1"/>
</dbReference>
<dbReference type="InterPro" id="IPR010524">
    <property type="entry name" value="Sig_transdc_resp-reg_PrpR_N"/>
</dbReference>
<dbReference type="InterPro" id="IPR035965">
    <property type="entry name" value="PAS-like_dom_sf"/>
</dbReference>
<keyword evidence="5" id="KW-0804">Transcription</keyword>
<dbReference type="FunFam" id="3.40.50.300:FF:000006">
    <property type="entry name" value="DNA-binding transcriptional regulator NtrC"/>
    <property type="match status" value="1"/>
</dbReference>
<dbReference type="Pfam" id="PF06506">
    <property type="entry name" value="PrpR_N"/>
    <property type="match status" value="1"/>
</dbReference>
<dbReference type="Gene3D" id="1.10.10.60">
    <property type="entry name" value="Homeodomain-like"/>
    <property type="match status" value="1"/>
</dbReference>
<keyword evidence="4" id="KW-0238">DNA-binding</keyword>
<evidence type="ECO:0000259" key="7">
    <source>
        <dbReference type="PROSITE" id="PS50112"/>
    </source>
</evidence>
<dbReference type="CDD" id="cd00009">
    <property type="entry name" value="AAA"/>
    <property type="match status" value="1"/>
</dbReference>
<keyword evidence="1" id="KW-0547">Nucleotide-binding</keyword>
<dbReference type="GO" id="GO:0000156">
    <property type="term" value="F:phosphorelay response regulator activity"/>
    <property type="evidence" value="ECO:0007669"/>
    <property type="project" value="InterPro"/>
</dbReference>
<dbReference type="InterPro" id="IPR058031">
    <property type="entry name" value="AAA_lid_NorR"/>
</dbReference>
<evidence type="ECO:0000256" key="4">
    <source>
        <dbReference type="ARBA" id="ARBA00023125"/>
    </source>
</evidence>
<feature type="domain" description="Sigma-54 factor interaction" evidence="6">
    <location>
        <begin position="335"/>
        <end position="567"/>
    </location>
</feature>
<sequence>MPNAPYLPRIIALITHLRAPEGPSRMARIVREVIPDYQARALVEIVETSVSDLRHTGKALEAREDVDLIICSGATAEYLRRHITTTILSIHMGEYDLIRALDLARGRATKVGIVSFQQAHPELDAMASLFTVDLRQATYTNFEEARQQVRQLADDGYRVIVGSSTAVELAEASGAQGVLALNSDAVRRTLDEALAICRSRAQSAIQQQRLNAVLRNLSDGVIAVDAQGLVQSINPRMVELLGISAERARERPLAELIPELDISAALGKGESEESRLIRAGGRTLVANVTPIIEQDRTDGVVISCQEPTTIQRADRRIRSQARPRQFTARYRFEQILGQASNFRALLELARRYADTDSTVLITGESGTGKELLAQSLHNDSQRQAGPFVAINCAAFPETLLESELFGYEEGAFTGSRKGGKSGLIEAAHTGTLFLDEIGDMPVSLQTRLLRVLQEREVLRLGASEPTPVDIRVIAATHCDLRGRMADGRFREDLYYRLNILRLVVPALRERSEDIALLASAILARLPLPEAAARAGRALLQQLMPRLETHRWPGNIRELENLVERAALSAQVLGSTKGQDEAALRRLFPELFEHPAPTLPAHEVTGEAIDLRSVGKAHETAYAREVVEACNGDLDAAARQLGISRTTLWRRLRAGRPA</sequence>
<evidence type="ECO:0000256" key="3">
    <source>
        <dbReference type="ARBA" id="ARBA00023015"/>
    </source>
</evidence>
<dbReference type="SUPFAM" id="SSF159800">
    <property type="entry name" value="PrpR receptor domain-like"/>
    <property type="match status" value="1"/>
</dbReference>
<dbReference type="PROSITE" id="PS00676">
    <property type="entry name" value="SIGMA54_INTERACT_2"/>
    <property type="match status" value="1"/>
</dbReference>
<dbReference type="SMART" id="SM00091">
    <property type="entry name" value="PAS"/>
    <property type="match status" value="1"/>
</dbReference>